<dbReference type="AlphaFoldDB" id="A0A3R5TI23"/>
<keyword evidence="2" id="KW-1185">Reference proteome</keyword>
<sequence length="85" mass="9808">MINFAATKKVIDLWDPFGLIDFITPNEYDREIKRIVEKANKTNALTSEILANIIIDVFTKSFSGLFEKHEAECLEIARKVLESYK</sequence>
<dbReference type="Pfam" id="PF08958">
    <property type="entry name" value="DUF1871"/>
    <property type="match status" value="1"/>
</dbReference>
<dbReference type="InterPro" id="IPR015053">
    <property type="entry name" value="DUF1871"/>
</dbReference>
<evidence type="ECO:0000313" key="2">
    <source>
        <dbReference type="Proteomes" id="UP000286268"/>
    </source>
</evidence>
<protein>
    <recommendedName>
        <fullName evidence="3">DUF1871 family protein</fullName>
    </recommendedName>
</protein>
<evidence type="ECO:0008006" key="3">
    <source>
        <dbReference type="Google" id="ProtNLM"/>
    </source>
</evidence>
<dbReference type="SUPFAM" id="SSF116922">
    <property type="entry name" value="YugE-like"/>
    <property type="match status" value="1"/>
</dbReference>
<proteinExistence type="predicted"/>
<dbReference type="OrthoDB" id="2665787at2"/>
<dbReference type="InterPro" id="IPR023162">
    <property type="entry name" value="Apc36109-like_dom_sf"/>
</dbReference>
<evidence type="ECO:0000313" key="1">
    <source>
        <dbReference type="EMBL" id="QAA33939.1"/>
    </source>
</evidence>
<dbReference type="EMBL" id="CP025746">
    <property type="protein sequence ID" value="QAA33939.1"/>
    <property type="molecule type" value="Genomic_DNA"/>
</dbReference>
<accession>A0A3R5TI23</accession>
<name>A0A3R5TI23_9CLOT</name>
<dbReference type="Gene3D" id="1.10.340.20">
    <property type="entry name" value="Apc36109-like domain"/>
    <property type="match status" value="1"/>
</dbReference>
<dbReference type="Proteomes" id="UP000286268">
    <property type="component" value="Chromosome"/>
</dbReference>
<organism evidence="1 2">
    <name type="scientific">Clostridium manihotivorum</name>
    <dbReference type="NCBI Taxonomy" id="2320868"/>
    <lineage>
        <taxon>Bacteria</taxon>
        <taxon>Bacillati</taxon>
        <taxon>Bacillota</taxon>
        <taxon>Clostridia</taxon>
        <taxon>Eubacteriales</taxon>
        <taxon>Clostridiaceae</taxon>
        <taxon>Clostridium</taxon>
    </lineage>
</organism>
<dbReference type="RefSeq" id="WP_128214659.1">
    <property type="nucleotide sequence ID" value="NZ_CP025746.1"/>
</dbReference>
<reference evidence="1 2" key="1">
    <citation type="submission" date="2018-01" db="EMBL/GenBank/DDBJ databases">
        <title>Genome Sequencing and Assembly of Anaerobacter polyendosporus strain CT4.</title>
        <authorList>
            <person name="Tachaapaikoon C."/>
            <person name="Sutheeworapong S."/>
            <person name="Jenjaroenpun P."/>
            <person name="Wongsurawat T."/>
            <person name="Nookeaw I."/>
            <person name="Cheawchanlertfa P."/>
            <person name="Kosugi A."/>
            <person name="Cheevadhanarak S."/>
            <person name="Ratanakhanokchai K."/>
        </authorList>
    </citation>
    <scope>NUCLEOTIDE SEQUENCE [LARGE SCALE GENOMIC DNA]</scope>
    <source>
        <strain evidence="1 2">CT4</strain>
    </source>
</reference>
<gene>
    <name evidence="1" type="ORF">C1I91_21170</name>
</gene>
<dbReference type="KEGG" id="cmah:C1I91_21170"/>